<feature type="transmembrane region" description="Helical" evidence="8">
    <location>
        <begin position="191"/>
        <end position="212"/>
    </location>
</feature>
<feature type="transmembrane region" description="Helical" evidence="8">
    <location>
        <begin position="144"/>
        <end position="170"/>
    </location>
</feature>
<feature type="transmembrane region" description="Helical" evidence="8">
    <location>
        <begin position="256"/>
        <end position="274"/>
    </location>
</feature>
<feature type="transmembrane region" description="Helical" evidence="8">
    <location>
        <begin position="347"/>
        <end position="365"/>
    </location>
</feature>
<keyword evidence="6 8" id="KW-0472">Membrane</keyword>
<evidence type="ECO:0000256" key="3">
    <source>
        <dbReference type="ARBA" id="ARBA00022679"/>
    </source>
</evidence>
<keyword evidence="5 8" id="KW-1133">Transmembrane helix</keyword>
<dbReference type="EMBL" id="CP060782">
    <property type="protein sequence ID" value="QNP44868.1"/>
    <property type="molecule type" value="Genomic_DNA"/>
</dbReference>
<evidence type="ECO:0000313" key="10">
    <source>
        <dbReference type="Proteomes" id="UP000516105"/>
    </source>
</evidence>
<proteinExistence type="inferred from homology"/>
<evidence type="ECO:0000313" key="9">
    <source>
        <dbReference type="EMBL" id="QNP44868.1"/>
    </source>
</evidence>
<evidence type="ECO:0000256" key="2">
    <source>
        <dbReference type="ARBA" id="ARBA00022475"/>
    </source>
</evidence>
<dbReference type="Proteomes" id="UP000516105">
    <property type="component" value="Chromosome"/>
</dbReference>
<name>A0ABX6TB59_9SPHN</name>
<keyword evidence="2" id="KW-1003">Cell membrane</keyword>
<dbReference type="Pfam" id="PF09594">
    <property type="entry name" value="GT87"/>
    <property type="match status" value="1"/>
</dbReference>
<gene>
    <name evidence="9" type="ORF">H9L14_08890</name>
</gene>
<comment type="subcellular location">
    <subcellularLocation>
        <location evidence="1">Cell membrane</location>
        <topology evidence="1">Multi-pass membrane protein</topology>
    </subcellularLocation>
</comment>
<keyword evidence="4 8" id="KW-0812">Transmembrane</keyword>
<evidence type="ECO:0000256" key="1">
    <source>
        <dbReference type="ARBA" id="ARBA00004651"/>
    </source>
</evidence>
<keyword evidence="3" id="KW-0808">Transferase</keyword>
<comment type="similarity">
    <text evidence="7">Belongs to the glycosyltransferase 87 family.</text>
</comment>
<keyword evidence="10" id="KW-1185">Reference proteome</keyword>
<accession>A0ABX6TB59</accession>
<sequence>MVALVSGIAGLAMLLFLYFGGQGTLDPFGQPIGTDFSAFWHAGRLANDGSAPSAWDVTALNAEVRVTHPGSEFATAWVYPPVFLLIASPLAMLPYLHALAIWQAVSVLLLAAALKAILTDWKSVAVCLASPLTPLVLAHGQNAFLTAALLGAGLASLAVGRGTGAGYFGGLAYKPQLALQLAPFLLFTKNWRALGVAFTVAALVIALSWLLWGTEAWLAFAASASATRHFMEEGAVGLHKSASLFSLARMWGAPVGPAYLIQALSALSGLALLWKARHAPPFVLGAAACVAIALSTPYLLDYDIALVGLGAVFLFAEGRRTSFLEYERTALAYIWATPWFARQVAEVVHLPLLPISMVLLAVLVFRRAVLARSGLPSRCAGNASSGLALATATRGKGEP</sequence>
<reference evidence="9 10" key="1">
    <citation type="submission" date="2020-08" db="EMBL/GenBank/DDBJ databases">
        <title>Genome sequence of Sphingomonas sediminicola KACC 15039T.</title>
        <authorList>
            <person name="Hyun D.-W."/>
            <person name="Bae J.-W."/>
        </authorList>
    </citation>
    <scope>NUCLEOTIDE SEQUENCE [LARGE SCALE GENOMIC DNA]</scope>
    <source>
        <strain evidence="9 10">KACC 15039</strain>
    </source>
</reference>
<organism evidence="9 10">
    <name type="scientific">Sphingomonas sediminicola</name>
    <dbReference type="NCBI Taxonomy" id="386874"/>
    <lineage>
        <taxon>Bacteria</taxon>
        <taxon>Pseudomonadati</taxon>
        <taxon>Pseudomonadota</taxon>
        <taxon>Alphaproteobacteria</taxon>
        <taxon>Sphingomonadales</taxon>
        <taxon>Sphingomonadaceae</taxon>
        <taxon>Sphingomonas</taxon>
    </lineage>
</organism>
<evidence type="ECO:0000256" key="5">
    <source>
        <dbReference type="ARBA" id="ARBA00022989"/>
    </source>
</evidence>
<evidence type="ECO:0000256" key="6">
    <source>
        <dbReference type="ARBA" id="ARBA00023136"/>
    </source>
</evidence>
<dbReference type="InterPro" id="IPR018584">
    <property type="entry name" value="GT87"/>
</dbReference>
<dbReference type="RefSeq" id="WP_187707826.1">
    <property type="nucleotide sequence ID" value="NZ_CP060782.1"/>
</dbReference>
<evidence type="ECO:0000256" key="7">
    <source>
        <dbReference type="ARBA" id="ARBA00024033"/>
    </source>
</evidence>
<evidence type="ECO:0000256" key="4">
    <source>
        <dbReference type="ARBA" id="ARBA00022692"/>
    </source>
</evidence>
<evidence type="ECO:0000256" key="8">
    <source>
        <dbReference type="SAM" id="Phobius"/>
    </source>
</evidence>
<feature type="transmembrane region" description="Helical" evidence="8">
    <location>
        <begin position="281"/>
        <end position="300"/>
    </location>
</feature>
<protein>
    <submittedName>
        <fullName evidence="9">DUF2029 domain-containing protein</fullName>
    </submittedName>
</protein>